<dbReference type="SUPFAM" id="SSF51735">
    <property type="entry name" value="NAD(P)-binding Rossmann-fold domains"/>
    <property type="match status" value="1"/>
</dbReference>
<dbReference type="RefSeq" id="WP_093606757.1">
    <property type="nucleotide sequence ID" value="NZ_FNFF01000001.1"/>
</dbReference>
<name>A0A1G8TGG8_9ACTN</name>
<dbReference type="EMBL" id="FNFF01000001">
    <property type="protein sequence ID" value="SDJ40646.1"/>
    <property type="molecule type" value="Genomic_DNA"/>
</dbReference>
<evidence type="ECO:0000256" key="2">
    <source>
        <dbReference type="ARBA" id="ARBA00023002"/>
    </source>
</evidence>
<protein>
    <submittedName>
        <fullName evidence="4">NAD(P)-dependent dehydrogenase, short-chain alcohol dehydrogenase family</fullName>
    </submittedName>
</protein>
<organism evidence="4 5">
    <name type="scientific">Streptomyces indicus</name>
    <dbReference type="NCBI Taxonomy" id="417292"/>
    <lineage>
        <taxon>Bacteria</taxon>
        <taxon>Bacillati</taxon>
        <taxon>Actinomycetota</taxon>
        <taxon>Actinomycetes</taxon>
        <taxon>Kitasatosporales</taxon>
        <taxon>Streptomycetaceae</taxon>
        <taxon>Streptomyces</taxon>
    </lineage>
</organism>
<dbReference type="PANTHER" id="PTHR24320">
    <property type="entry name" value="RETINOL DEHYDROGENASE"/>
    <property type="match status" value="1"/>
</dbReference>
<dbReference type="GO" id="GO:0016491">
    <property type="term" value="F:oxidoreductase activity"/>
    <property type="evidence" value="ECO:0007669"/>
    <property type="project" value="UniProtKB-KW"/>
</dbReference>
<dbReference type="NCBIfam" id="NF004846">
    <property type="entry name" value="PRK06197.1"/>
    <property type="match status" value="1"/>
</dbReference>
<gene>
    <name evidence="4" type="ORF">SAMN05421806_101256</name>
</gene>
<reference evidence="4 5" key="1">
    <citation type="submission" date="2016-10" db="EMBL/GenBank/DDBJ databases">
        <authorList>
            <person name="de Groot N.N."/>
        </authorList>
    </citation>
    <scope>NUCLEOTIDE SEQUENCE [LARGE SCALE GENOMIC DNA]</scope>
    <source>
        <strain evidence="4 5">CGMCC 4.5727</strain>
    </source>
</reference>
<sequence length="301" mass="32080">MPPWTAADIPPQRGRVFLVTGGSSGLGAEVTLALCAAGAEVILTCRDEERGRAVAAAAQGPVQVRHLDLADLASVRTFAEGLTEPVDVLINNAGVMAVPHSVTADGFERHIGTNHLGPFALTGLLLDRVRDRVVTVTSGLHRLGRVRPDDLHFTRRRYQRWLAYAQSKLANLLFAYELERRFDNAGPPPPDPESRTPGPISLAAHPGVAATEGQRRDTSFQGRLLAGGRAQPPAMGALPLLYAATAADAAGGTCIGPDGLFQRNGHPETVATSVRSHDTKTARRLWEESERATGVRYPTGG</sequence>
<dbReference type="Gene3D" id="3.40.50.720">
    <property type="entry name" value="NAD(P)-binding Rossmann-like Domain"/>
    <property type="match status" value="1"/>
</dbReference>
<dbReference type="Pfam" id="PF00106">
    <property type="entry name" value="adh_short"/>
    <property type="match status" value="1"/>
</dbReference>
<feature type="region of interest" description="Disordered" evidence="3">
    <location>
        <begin position="183"/>
        <end position="217"/>
    </location>
</feature>
<dbReference type="STRING" id="417292.SAMN05421806_101256"/>
<evidence type="ECO:0000256" key="1">
    <source>
        <dbReference type="ARBA" id="ARBA00006484"/>
    </source>
</evidence>
<proteinExistence type="inferred from homology"/>
<evidence type="ECO:0000256" key="3">
    <source>
        <dbReference type="SAM" id="MobiDB-lite"/>
    </source>
</evidence>
<evidence type="ECO:0000313" key="5">
    <source>
        <dbReference type="Proteomes" id="UP000199155"/>
    </source>
</evidence>
<comment type="similarity">
    <text evidence="1">Belongs to the short-chain dehydrogenases/reductases (SDR) family.</text>
</comment>
<dbReference type="Proteomes" id="UP000199155">
    <property type="component" value="Unassembled WGS sequence"/>
</dbReference>
<keyword evidence="5" id="KW-1185">Reference proteome</keyword>
<dbReference type="PANTHER" id="PTHR24320:SF148">
    <property type="entry name" value="NAD(P)-BINDING ROSSMANN-FOLD SUPERFAMILY PROTEIN"/>
    <property type="match status" value="1"/>
</dbReference>
<dbReference type="InterPro" id="IPR036291">
    <property type="entry name" value="NAD(P)-bd_dom_sf"/>
</dbReference>
<dbReference type="PRINTS" id="PR00081">
    <property type="entry name" value="GDHRDH"/>
</dbReference>
<keyword evidence="2" id="KW-0560">Oxidoreductase</keyword>
<dbReference type="OrthoDB" id="4577644at2"/>
<accession>A0A1G8TGG8</accession>
<dbReference type="AlphaFoldDB" id="A0A1G8TGG8"/>
<dbReference type="InterPro" id="IPR002347">
    <property type="entry name" value="SDR_fam"/>
</dbReference>
<evidence type="ECO:0000313" key="4">
    <source>
        <dbReference type="EMBL" id="SDJ40646.1"/>
    </source>
</evidence>